<sequence>MAEKIGVLVIAHGSRSSRWVRLVDDAVKQVKTEHPLTVGFLELVEGRKIQDGIDALEAQGVNRIFAIPLFASSGSKHIEEIRFMLGLTGRLPAASDVAPLNVHAKVAMSPAMDDHPYIAEMLAKRIQALIRKPEEEAVLLVGHGNELPGFKEKWEAGMNGLVKQLRRKFPLACITSASLSSDELQKRADALSQKYRVLVLPLFLSEGYFTDQLIPSRLEGLKVEYLRSAYLPDPGVSRWMEAMVENLKKKTKS</sequence>
<dbReference type="Gene3D" id="3.40.50.1400">
    <property type="match status" value="2"/>
</dbReference>
<name>A0A8I1A3Z9_THEIN</name>
<accession>A0A8I1A3Z9</accession>
<evidence type="ECO:0000256" key="1">
    <source>
        <dbReference type="ARBA" id="ARBA00022723"/>
    </source>
</evidence>
<proteinExistence type="predicted"/>
<dbReference type="CDD" id="cd03416">
    <property type="entry name" value="CbiX_SirB_N"/>
    <property type="match status" value="1"/>
</dbReference>
<organism evidence="3 4">
    <name type="scientific">Thermoactinomyces intermedius</name>
    <dbReference type="NCBI Taxonomy" id="2024"/>
    <lineage>
        <taxon>Bacteria</taxon>
        <taxon>Bacillati</taxon>
        <taxon>Bacillota</taxon>
        <taxon>Bacilli</taxon>
        <taxon>Bacillales</taxon>
        <taxon>Thermoactinomycetaceae</taxon>
        <taxon>Thermoactinomyces</taxon>
    </lineage>
</organism>
<dbReference type="Proteomes" id="UP000633619">
    <property type="component" value="Unassembled WGS sequence"/>
</dbReference>
<keyword evidence="1" id="KW-0479">Metal-binding</keyword>
<keyword evidence="4" id="KW-1185">Reference proteome</keyword>
<dbReference type="PANTHER" id="PTHR33542:SF3">
    <property type="entry name" value="SIROHYDROCHLORIN FERROCHELATASE, CHLOROPLASTIC"/>
    <property type="match status" value="1"/>
</dbReference>
<evidence type="ECO:0000256" key="2">
    <source>
        <dbReference type="ARBA" id="ARBA00023239"/>
    </source>
</evidence>
<keyword evidence="2" id="KW-0456">Lyase</keyword>
<protein>
    <submittedName>
        <fullName evidence="3">Cobalamin biosynthesis protein CbiX</fullName>
    </submittedName>
</protein>
<comment type="caution">
    <text evidence="3">The sequence shown here is derived from an EMBL/GenBank/DDBJ whole genome shotgun (WGS) entry which is preliminary data.</text>
</comment>
<dbReference type="InterPro" id="IPR050963">
    <property type="entry name" value="Sirohydro_Cobaltochel/CbiX"/>
</dbReference>
<dbReference type="Pfam" id="PF01903">
    <property type="entry name" value="CbiX"/>
    <property type="match status" value="2"/>
</dbReference>
<dbReference type="GO" id="GO:0016829">
    <property type="term" value="F:lyase activity"/>
    <property type="evidence" value="ECO:0007669"/>
    <property type="project" value="UniProtKB-KW"/>
</dbReference>
<gene>
    <name evidence="3" type="ORF">I8U20_07645</name>
</gene>
<reference evidence="3 4" key="1">
    <citation type="submission" date="2020-12" db="EMBL/GenBank/DDBJ databases">
        <title>WGS of Thermoactinomyces spp.</title>
        <authorList>
            <person name="Cheng K."/>
        </authorList>
    </citation>
    <scope>NUCLEOTIDE SEQUENCE [LARGE SCALE GENOMIC DNA]</scope>
    <source>
        <strain evidence="4">CICC 10671\DSM 43846</strain>
    </source>
</reference>
<dbReference type="InterPro" id="IPR002762">
    <property type="entry name" value="CbiX-like"/>
</dbReference>
<dbReference type="AlphaFoldDB" id="A0A8I1A3Z9"/>
<dbReference type="EMBL" id="JAECVW010000003">
    <property type="protein sequence ID" value="MBH8595202.1"/>
    <property type="molecule type" value="Genomic_DNA"/>
</dbReference>
<dbReference type="GO" id="GO:0046872">
    <property type="term" value="F:metal ion binding"/>
    <property type="evidence" value="ECO:0007669"/>
    <property type="project" value="UniProtKB-KW"/>
</dbReference>
<dbReference type="SUPFAM" id="SSF53800">
    <property type="entry name" value="Chelatase"/>
    <property type="match status" value="1"/>
</dbReference>
<evidence type="ECO:0000313" key="3">
    <source>
        <dbReference type="EMBL" id="MBH8595202.1"/>
    </source>
</evidence>
<dbReference type="RefSeq" id="WP_181731497.1">
    <property type="nucleotide sequence ID" value="NZ_JACEIR010000002.1"/>
</dbReference>
<evidence type="ECO:0000313" key="4">
    <source>
        <dbReference type="Proteomes" id="UP000633619"/>
    </source>
</evidence>
<dbReference type="PANTHER" id="PTHR33542">
    <property type="entry name" value="SIROHYDROCHLORIN FERROCHELATASE, CHLOROPLASTIC"/>
    <property type="match status" value="1"/>
</dbReference>